<proteinExistence type="predicted"/>
<name>A0A9D4SPY3_RHISA</name>
<comment type="caution">
    <text evidence="1">The sequence shown here is derived from an EMBL/GenBank/DDBJ whole genome shotgun (WGS) entry which is preliminary data.</text>
</comment>
<evidence type="ECO:0000313" key="1">
    <source>
        <dbReference type="EMBL" id="KAH7939728.1"/>
    </source>
</evidence>
<accession>A0A9D4SPY3</accession>
<dbReference type="Proteomes" id="UP000821837">
    <property type="component" value="Chromosome 8"/>
</dbReference>
<dbReference type="EMBL" id="JABSTV010001254">
    <property type="protein sequence ID" value="KAH7939728.1"/>
    <property type="molecule type" value="Genomic_DNA"/>
</dbReference>
<organism evidence="1 2">
    <name type="scientific">Rhipicephalus sanguineus</name>
    <name type="common">Brown dog tick</name>
    <name type="synonym">Ixodes sanguineus</name>
    <dbReference type="NCBI Taxonomy" id="34632"/>
    <lineage>
        <taxon>Eukaryota</taxon>
        <taxon>Metazoa</taxon>
        <taxon>Ecdysozoa</taxon>
        <taxon>Arthropoda</taxon>
        <taxon>Chelicerata</taxon>
        <taxon>Arachnida</taxon>
        <taxon>Acari</taxon>
        <taxon>Parasitiformes</taxon>
        <taxon>Ixodida</taxon>
        <taxon>Ixodoidea</taxon>
        <taxon>Ixodidae</taxon>
        <taxon>Rhipicephalinae</taxon>
        <taxon>Rhipicephalus</taxon>
        <taxon>Rhipicephalus</taxon>
    </lineage>
</organism>
<protein>
    <submittedName>
        <fullName evidence="1">Uncharacterized protein</fullName>
    </submittedName>
</protein>
<reference evidence="1" key="1">
    <citation type="journal article" date="2020" name="Cell">
        <title>Large-Scale Comparative Analyses of Tick Genomes Elucidate Their Genetic Diversity and Vector Capacities.</title>
        <authorList>
            <consortium name="Tick Genome and Microbiome Consortium (TIGMIC)"/>
            <person name="Jia N."/>
            <person name="Wang J."/>
            <person name="Shi W."/>
            <person name="Du L."/>
            <person name="Sun Y."/>
            <person name="Zhan W."/>
            <person name="Jiang J.F."/>
            <person name="Wang Q."/>
            <person name="Zhang B."/>
            <person name="Ji P."/>
            <person name="Bell-Sakyi L."/>
            <person name="Cui X.M."/>
            <person name="Yuan T.T."/>
            <person name="Jiang B.G."/>
            <person name="Yang W.F."/>
            <person name="Lam T.T."/>
            <person name="Chang Q.C."/>
            <person name="Ding S.J."/>
            <person name="Wang X.J."/>
            <person name="Zhu J.G."/>
            <person name="Ruan X.D."/>
            <person name="Zhao L."/>
            <person name="Wei J.T."/>
            <person name="Ye R.Z."/>
            <person name="Que T.C."/>
            <person name="Du C.H."/>
            <person name="Zhou Y.H."/>
            <person name="Cheng J.X."/>
            <person name="Dai P.F."/>
            <person name="Guo W.B."/>
            <person name="Han X.H."/>
            <person name="Huang E.J."/>
            <person name="Li L.F."/>
            <person name="Wei W."/>
            <person name="Gao Y.C."/>
            <person name="Liu J.Z."/>
            <person name="Shao H.Z."/>
            <person name="Wang X."/>
            <person name="Wang C.C."/>
            <person name="Yang T.C."/>
            <person name="Huo Q.B."/>
            <person name="Li W."/>
            <person name="Chen H.Y."/>
            <person name="Chen S.E."/>
            <person name="Zhou L.G."/>
            <person name="Ni X.B."/>
            <person name="Tian J.H."/>
            <person name="Sheng Y."/>
            <person name="Liu T."/>
            <person name="Pan Y.S."/>
            <person name="Xia L.Y."/>
            <person name="Li J."/>
            <person name="Zhao F."/>
            <person name="Cao W.C."/>
        </authorList>
    </citation>
    <scope>NUCLEOTIDE SEQUENCE</scope>
    <source>
        <strain evidence="1">Rsan-2018</strain>
    </source>
</reference>
<keyword evidence="2" id="KW-1185">Reference proteome</keyword>
<gene>
    <name evidence="1" type="ORF">HPB52_016570</name>
</gene>
<evidence type="ECO:0000313" key="2">
    <source>
        <dbReference type="Proteomes" id="UP000821837"/>
    </source>
</evidence>
<sequence>MGSSAGGTRGGFCALVRCRTFVWSPRVWSRTFGWAGHDTIVRHRATVEVDGGAWCNPVVQRSLADDAATFHKCRRNLQLALQQNPAGLQVRPYVAVHVLSSFEATDGYAFDA</sequence>
<dbReference type="AlphaFoldDB" id="A0A9D4SPY3"/>
<reference evidence="1" key="2">
    <citation type="submission" date="2021-09" db="EMBL/GenBank/DDBJ databases">
        <authorList>
            <person name="Jia N."/>
            <person name="Wang J."/>
            <person name="Shi W."/>
            <person name="Du L."/>
            <person name="Sun Y."/>
            <person name="Zhan W."/>
            <person name="Jiang J."/>
            <person name="Wang Q."/>
            <person name="Zhang B."/>
            <person name="Ji P."/>
            <person name="Sakyi L.B."/>
            <person name="Cui X."/>
            <person name="Yuan T."/>
            <person name="Jiang B."/>
            <person name="Yang W."/>
            <person name="Lam T.T.-Y."/>
            <person name="Chang Q."/>
            <person name="Ding S."/>
            <person name="Wang X."/>
            <person name="Zhu J."/>
            <person name="Ruan X."/>
            <person name="Zhao L."/>
            <person name="Wei J."/>
            <person name="Que T."/>
            <person name="Du C."/>
            <person name="Cheng J."/>
            <person name="Dai P."/>
            <person name="Han X."/>
            <person name="Huang E."/>
            <person name="Gao Y."/>
            <person name="Liu J."/>
            <person name="Shao H."/>
            <person name="Ye R."/>
            <person name="Li L."/>
            <person name="Wei W."/>
            <person name="Wang X."/>
            <person name="Wang C."/>
            <person name="Huo Q."/>
            <person name="Li W."/>
            <person name="Guo W."/>
            <person name="Chen H."/>
            <person name="Chen S."/>
            <person name="Zhou L."/>
            <person name="Zhou L."/>
            <person name="Ni X."/>
            <person name="Tian J."/>
            <person name="Zhou Y."/>
            <person name="Sheng Y."/>
            <person name="Liu T."/>
            <person name="Pan Y."/>
            <person name="Xia L."/>
            <person name="Li J."/>
            <person name="Zhao F."/>
            <person name="Cao W."/>
        </authorList>
    </citation>
    <scope>NUCLEOTIDE SEQUENCE</scope>
    <source>
        <strain evidence="1">Rsan-2018</strain>
        <tissue evidence="1">Larvae</tissue>
    </source>
</reference>